<evidence type="ECO:0000313" key="2">
    <source>
        <dbReference type="EMBL" id="ELU08482.1"/>
    </source>
</evidence>
<feature type="domain" description="BTB" evidence="1">
    <location>
        <begin position="17"/>
        <end position="86"/>
    </location>
</feature>
<keyword evidence="4" id="KW-1185">Reference proteome</keyword>
<dbReference type="PANTHER" id="PTHR22744">
    <property type="entry name" value="HELIX LOOP HELIX PROTEIN 21-RELATED"/>
    <property type="match status" value="1"/>
</dbReference>
<reference evidence="2 4" key="2">
    <citation type="journal article" date="2013" name="Nature">
        <title>Insights into bilaterian evolution from three spiralian genomes.</title>
        <authorList>
            <person name="Simakov O."/>
            <person name="Marletaz F."/>
            <person name="Cho S.J."/>
            <person name="Edsinger-Gonzales E."/>
            <person name="Havlak P."/>
            <person name="Hellsten U."/>
            <person name="Kuo D.H."/>
            <person name="Larsson T."/>
            <person name="Lv J."/>
            <person name="Arendt D."/>
            <person name="Savage R."/>
            <person name="Osoegawa K."/>
            <person name="de Jong P."/>
            <person name="Grimwood J."/>
            <person name="Chapman J.A."/>
            <person name="Shapiro H."/>
            <person name="Aerts A."/>
            <person name="Otillar R.P."/>
            <person name="Terry A.Y."/>
            <person name="Boore J.L."/>
            <person name="Grigoriev I.V."/>
            <person name="Lindberg D.R."/>
            <person name="Seaver E.C."/>
            <person name="Weisblat D.A."/>
            <person name="Putnam N.H."/>
            <person name="Rokhsar D.S."/>
        </authorList>
    </citation>
    <scope>NUCLEOTIDE SEQUENCE</scope>
    <source>
        <strain evidence="2 4">I ESC-2004</strain>
    </source>
</reference>
<sequence>MSQSDSSLQDGALPEGKAMFYDDFKEKFAPKIKLPGKHFDDILELMKVLHPPNKELDESNVGLLLPLAREYQMEHLLFRCERFLLTRPPSVQGLLLAEEFDLDCLKRQCMRYIKNNKLQDLKAEAEFEILKSQTKVQILLEKSMKYEALVYEVKEIVTGHRPEQVRFRSGGTLCTFTCSDKEKSSGRLPHNAGTDMCCKRCALYMVSRIGKQIENLP</sequence>
<dbReference type="Pfam" id="PF00651">
    <property type="entry name" value="BTB"/>
    <property type="match status" value="1"/>
</dbReference>
<reference evidence="4" key="1">
    <citation type="submission" date="2012-12" db="EMBL/GenBank/DDBJ databases">
        <authorList>
            <person name="Hellsten U."/>
            <person name="Grimwood J."/>
            <person name="Chapman J.A."/>
            <person name="Shapiro H."/>
            <person name="Aerts A."/>
            <person name="Otillar R.P."/>
            <person name="Terry A.Y."/>
            <person name="Boore J.L."/>
            <person name="Simakov O."/>
            <person name="Marletaz F."/>
            <person name="Cho S.-J."/>
            <person name="Edsinger-Gonzales E."/>
            <person name="Havlak P."/>
            <person name="Kuo D.-H."/>
            <person name="Larsson T."/>
            <person name="Lv J."/>
            <person name="Arendt D."/>
            <person name="Savage R."/>
            <person name="Osoegawa K."/>
            <person name="de Jong P."/>
            <person name="Lindberg D.R."/>
            <person name="Seaver E.C."/>
            <person name="Weisblat D.A."/>
            <person name="Putnam N.H."/>
            <person name="Grigoriev I.V."/>
            <person name="Rokhsar D.S."/>
        </authorList>
    </citation>
    <scope>NUCLEOTIDE SEQUENCE</scope>
    <source>
        <strain evidence="4">I ESC-2004</strain>
    </source>
</reference>
<organism evidence="2">
    <name type="scientific">Capitella teleta</name>
    <name type="common">Polychaete worm</name>
    <dbReference type="NCBI Taxonomy" id="283909"/>
    <lineage>
        <taxon>Eukaryota</taxon>
        <taxon>Metazoa</taxon>
        <taxon>Spiralia</taxon>
        <taxon>Lophotrochozoa</taxon>
        <taxon>Annelida</taxon>
        <taxon>Polychaeta</taxon>
        <taxon>Sedentaria</taxon>
        <taxon>Scolecida</taxon>
        <taxon>Capitellidae</taxon>
        <taxon>Capitella</taxon>
    </lineage>
</organism>
<dbReference type="OrthoDB" id="6102704at2759"/>
<gene>
    <name evidence="2" type="ORF">CAPTEDRAFT_208069</name>
</gene>
<dbReference type="SUPFAM" id="SSF54695">
    <property type="entry name" value="POZ domain"/>
    <property type="match status" value="1"/>
</dbReference>
<reference evidence="3" key="3">
    <citation type="submission" date="2015-06" db="UniProtKB">
        <authorList>
            <consortium name="EnsemblMetazoa"/>
        </authorList>
    </citation>
    <scope>IDENTIFICATION</scope>
</reference>
<dbReference type="STRING" id="283909.R7UX42"/>
<dbReference type="PANTHER" id="PTHR22744:SF17">
    <property type="entry name" value="BTB DOMAIN-CONTAINING PROTEIN"/>
    <property type="match status" value="1"/>
</dbReference>
<dbReference type="EnsemblMetazoa" id="CapteT208069">
    <property type="protein sequence ID" value="CapteP208069"/>
    <property type="gene ID" value="CapteG208069"/>
</dbReference>
<name>R7UX42_CAPTE</name>
<dbReference type="HOGENOM" id="CLU_1273326_0_0_1"/>
<dbReference type="EMBL" id="AMQN01006743">
    <property type="status" value="NOT_ANNOTATED_CDS"/>
    <property type="molecule type" value="Genomic_DNA"/>
</dbReference>
<dbReference type="InterPro" id="IPR000210">
    <property type="entry name" value="BTB/POZ_dom"/>
</dbReference>
<dbReference type="EMBL" id="KB299052">
    <property type="protein sequence ID" value="ELU08482.1"/>
    <property type="molecule type" value="Genomic_DNA"/>
</dbReference>
<accession>R7UX42</accession>
<dbReference type="InterPro" id="IPR011333">
    <property type="entry name" value="SKP1/BTB/POZ_sf"/>
</dbReference>
<dbReference type="Gene3D" id="3.30.710.10">
    <property type="entry name" value="Potassium Channel Kv1.1, Chain A"/>
    <property type="match status" value="1"/>
</dbReference>
<protein>
    <recommendedName>
        <fullName evidence="1">BTB domain-containing protein</fullName>
    </recommendedName>
</protein>
<dbReference type="AlphaFoldDB" id="R7UX42"/>
<proteinExistence type="predicted"/>
<evidence type="ECO:0000313" key="4">
    <source>
        <dbReference type="Proteomes" id="UP000014760"/>
    </source>
</evidence>
<evidence type="ECO:0000259" key="1">
    <source>
        <dbReference type="Pfam" id="PF00651"/>
    </source>
</evidence>
<dbReference type="Proteomes" id="UP000014760">
    <property type="component" value="Unassembled WGS sequence"/>
</dbReference>
<evidence type="ECO:0000313" key="3">
    <source>
        <dbReference type="EnsemblMetazoa" id="CapteP208069"/>
    </source>
</evidence>